<feature type="transmembrane region" description="Helical" evidence="1">
    <location>
        <begin position="34"/>
        <end position="55"/>
    </location>
</feature>
<evidence type="ECO:0000313" key="4">
    <source>
        <dbReference type="Proteomes" id="UP000076476"/>
    </source>
</evidence>
<dbReference type="InterPro" id="IPR025618">
    <property type="entry name" value="YtpI"/>
</dbReference>
<keyword evidence="4" id="KW-1185">Reference proteome</keyword>
<dbReference type="RefSeq" id="WP_063387389.1">
    <property type="nucleotide sequence ID" value="NZ_CP017703.1"/>
</dbReference>
<dbReference type="EMBL" id="LWBR01000013">
    <property type="protein sequence ID" value="KZN97135.1"/>
    <property type="molecule type" value="Genomic_DNA"/>
</dbReference>
<dbReference type="KEGG" id="apak:AP3564_19425"/>
<evidence type="ECO:0000256" key="1">
    <source>
        <dbReference type="SAM" id="Phobius"/>
    </source>
</evidence>
<name>A0A165YJ60_9BACI</name>
<keyword evidence="1" id="KW-0812">Transmembrane</keyword>
<dbReference type="OrthoDB" id="2453019at2"/>
<dbReference type="GeneID" id="301127088"/>
<organism evidence="3 4">
    <name type="scientific">Aeribacillus pallidus</name>
    <dbReference type="NCBI Taxonomy" id="33936"/>
    <lineage>
        <taxon>Bacteria</taxon>
        <taxon>Bacillati</taxon>
        <taxon>Bacillota</taxon>
        <taxon>Bacilli</taxon>
        <taxon>Bacillales</taxon>
        <taxon>Bacillaceae</taxon>
        <taxon>Aeribacillus</taxon>
    </lineage>
</organism>
<feature type="transmembrane region" description="Helical" evidence="1">
    <location>
        <begin position="6"/>
        <end position="22"/>
    </location>
</feature>
<dbReference type="Pfam" id="PF14007">
    <property type="entry name" value="YtpI"/>
    <property type="match status" value="1"/>
</dbReference>
<evidence type="ECO:0000313" key="2">
    <source>
        <dbReference type="EMBL" id="ASS92148.1"/>
    </source>
</evidence>
<reference evidence="2 5" key="2">
    <citation type="submission" date="2016-10" db="EMBL/GenBank/DDBJ databases">
        <title>The whole genome sequencing and assembly of Aeribacillus pallidus KCTC3564 strain.</title>
        <authorList>
            <person name="Lee Y.-J."/>
            <person name="Park M.-K."/>
            <person name="Yi H."/>
            <person name="Bahn Y.-S."/>
            <person name="Kim J.F."/>
            <person name="Lee D.-W."/>
        </authorList>
    </citation>
    <scope>NUCLEOTIDE SEQUENCE [LARGE SCALE GENOMIC DNA]</scope>
    <source>
        <strain evidence="2 5">KCTC3564</strain>
    </source>
</reference>
<gene>
    <name evidence="2" type="ORF">AP3564_19425</name>
    <name evidence="3" type="ORF">AZI98_06145</name>
</gene>
<protein>
    <recommendedName>
        <fullName evidence="6">YtpI-like protein</fullName>
    </recommendedName>
</protein>
<feature type="transmembrane region" description="Helical" evidence="1">
    <location>
        <begin position="61"/>
        <end position="81"/>
    </location>
</feature>
<dbReference type="EMBL" id="CP017703">
    <property type="protein sequence ID" value="ASS92148.1"/>
    <property type="molecule type" value="Genomic_DNA"/>
</dbReference>
<dbReference type="STRING" id="33936.AZI98_06145"/>
<dbReference type="Proteomes" id="UP000214606">
    <property type="component" value="Chromosome"/>
</dbReference>
<evidence type="ECO:0000313" key="3">
    <source>
        <dbReference type="EMBL" id="KZN97135.1"/>
    </source>
</evidence>
<keyword evidence="1" id="KW-1133">Transmembrane helix</keyword>
<evidence type="ECO:0008006" key="6">
    <source>
        <dbReference type="Google" id="ProtNLM"/>
    </source>
</evidence>
<dbReference type="Proteomes" id="UP000076476">
    <property type="component" value="Unassembled WGS sequence"/>
</dbReference>
<dbReference type="AlphaFoldDB" id="A0A165YJ60"/>
<accession>A0A165YJ60</accession>
<proteinExistence type="predicted"/>
<sequence length="99" mass="11425">MPVLAILTVISLSFYVFYKIKYFRTKRPMERSWISSKSSISLGLFVFFFGLNQMFLNRSTVALIVGVVFIITGCLSIWAGYKAYKYYLPLAIKESENAR</sequence>
<keyword evidence="1" id="KW-0472">Membrane</keyword>
<reference evidence="3 4" key="1">
    <citation type="submission" date="2016-04" db="EMBL/GenBank/DDBJ databases">
        <title>Draft genome sequence of Aeribacillus pallidus 8m3 from petroleum reservoir.</title>
        <authorList>
            <person name="Poltaraus A.B."/>
            <person name="Nazina T.N."/>
            <person name="Tourova T.P."/>
            <person name="Malakho S.M."/>
            <person name="Korshunova A.V."/>
            <person name="Sokolova D.S."/>
        </authorList>
    </citation>
    <scope>NUCLEOTIDE SEQUENCE [LARGE SCALE GENOMIC DNA]</scope>
    <source>
        <strain evidence="3 4">8m3</strain>
    </source>
</reference>
<evidence type="ECO:0000313" key="5">
    <source>
        <dbReference type="Proteomes" id="UP000214606"/>
    </source>
</evidence>